<proteinExistence type="inferred from homology"/>
<dbReference type="GO" id="GO:0006412">
    <property type="term" value="P:translation"/>
    <property type="evidence" value="ECO:0007669"/>
    <property type="project" value="UniProtKB-UniRule"/>
</dbReference>
<evidence type="ECO:0000256" key="2">
    <source>
        <dbReference type="ARBA" id="ARBA00022980"/>
    </source>
</evidence>
<keyword evidence="3 4" id="KW-0687">Ribonucleoprotein</keyword>
<evidence type="ECO:0000313" key="6">
    <source>
        <dbReference type="Proteomes" id="UP000526033"/>
    </source>
</evidence>
<comment type="caution">
    <text evidence="5">The sequence shown here is derived from an EMBL/GenBank/DDBJ whole genome shotgun (WGS) entry which is preliminary data.</text>
</comment>
<dbReference type="PIRSF" id="PIRSF002181">
    <property type="entry name" value="Ribosomal_L13"/>
    <property type="match status" value="1"/>
</dbReference>
<dbReference type="Proteomes" id="UP000526033">
    <property type="component" value="Unassembled WGS sequence"/>
</dbReference>
<comment type="subunit">
    <text evidence="4">Part of the 50S ribosomal subunit.</text>
</comment>
<evidence type="ECO:0000313" key="5">
    <source>
        <dbReference type="EMBL" id="NMB69937.1"/>
    </source>
</evidence>
<evidence type="ECO:0000256" key="3">
    <source>
        <dbReference type="ARBA" id="ARBA00023274"/>
    </source>
</evidence>
<keyword evidence="2 4" id="KW-0689">Ribosomal protein</keyword>
<gene>
    <name evidence="4 5" type="primary">rplM</name>
    <name evidence="5" type="ORF">GYA27_01935</name>
</gene>
<dbReference type="PANTHER" id="PTHR11545">
    <property type="entry name" value="RIBOSOMAL PROTEIN L13"/>
    <property type="match status" value="1"/>
</dbReference>
<comment type="function">
    <text evidence="4">This protein is one of the early assembly proteins of the 50S ribosomal subunit, although it is not seen to bind rRNA by itself. It is important during the early stages of 50S assembly.</text>
</comment>
<evidence type="ECO:0000256" key="1">
    <source>
        <dbReference type="ARBA" id="ARBA00006227"/>
    </source>
</evidence>
<dbReference type="InterPro" id="IPR005822">
    <property type="entry name" value="Ribosomal_uL13"/>
</dbReference>
<dbReference type="HAMAP" id="MF_01366">
    <property type="entry name" value="Ribosomal_uL13"/>
    <property type="match status" value="1"/>
</dbReference>
<dbReference type="PANTHER" id="PTHR11545:SF2">
    <property type="entry name" value="LARGE RIBOSOMAL SUBUNIT PROTEIN UL13M"/>
    <property type="match status" value="1"/>
</dbReference>
<dbReference type="Pfam" id="PF00572">
    <property type="entry name" value="Ribosomal_L13"/>
    <property type="match status" value="1"/>
</dbReference>
<dbReference type="CDD" id="cd00392">
    <property type="entry name" value="Ribosomal_L13"/>
    <property type="match status" value="1"/>
</dbReference>
<dbReference type="Gene3D" id="3.90.1180.10">
    <property type="entry name" value="Ribosomal protein L13"/>
    <property type="match status" value="1"/>
</dbReference>
<dbReference type="InterPro" id="IPR036899">
    <property type="entry name" value="Ribosomal_uL13_sf"/>
</dbReference>
<dbReference type="GO" id="GO:0022625">
    <property type="term" value="C:cytosolic large ribosomal subunit"/>
    <property type="evidence" value="ECO:0007669"/>
    <property type="project" value="TreeGrafter"/>
</dbReference>
<reference evidence="5 6" key="1">
    <citation type="journal article" date="2020" name="Biotechnol. Biofuels">
        <title>New insights from the biogas microbiome by comprehensive genome-resolved metagenomics of nearly 1600 species originating from multiple anaerobic digesters.</title>
        <authorList>
            <person name="Campanaro S."/>
            <person name="Treu L."/>
            <person name="Rodriguez-R L.M."/>
            <person name="Kovalovszki A."/>
            <person name="Ziels R.M."/>
            <person name="Maus I."/>
            <person name="Zhu X."/>
            <person name="Kougias P.G."/>
            <person name="Basile A."/>
            <person name="Luo G."/>
            <person name="Schluter A."/>
            <person name="Konstantinidis K.T."/>
            <person name="Angelidaki I."/>
        </authorList>
    </citation>
    <scope>NUCLEOTIDE SEQUENCE [LARGE SCALE GENOMIC DNA]</scope>
    <source>
        <strain evidence="5">AS27yjCOA_165</strain>
    </source>
</reference>
<organism evidence="5 6">
    <name type="scientific">candidate division WWE3 bacterium</name>
    <dbReference type="NCBI Taxonomy" id="2053526"/>
    <lineage>
        <taxon>Bacteria</taxon>
        <taxon>Katanobacteria</taxon>
    </lineage>
</organism>
<dbReference type="EMBL" id="JAAZNL010000020">
    <property type="protein sequence ID" value="NMB69937.1"/>
    <property type="molecule type" value="Genomic_DNA"/>
</dbReference>
<evidence type="ECO:0000256" key="4">
    <source>
        <dbReference type="HAMAP-Rule" id="MF_01366"/>
    </source>
</evidence>
<dbReference type="SUPFAM" id="SSF52161">
    <property type="entry name" value="Ribosomal protein L13"/>
    <property type="match status" value="1"/>
</dbReference>
<dbReference type="InterPro" id="IPR005823">
    <property type="entry name" value="Ribosomal_uL13_bac-type"/>
</dbReference>
<comment type="similarity">
    <text evidence="1 4">Belongs to the universal ribosomal protein uL13 family.</text>
</comment>
<dbReference type="NCBIfam" id="TIGR01066">
    <property type="entry name" value="rplM_bact"/>
    <property type="match status" value="1"/>
</dbReference>
<dbReference type="GO" id="GO:0003735">
    <property type="term" value="F:structural constituent of ribosome"/>
    <property type="evidence" value="ECO:0007669"/>
    <property type="project" value="InterPro"/>
</dbReference>
<dbReference type="GO" id="GO:0003729">
    <property type="term" value="F:mRNA binding"/>
    <property type="evidence" value="ECO:0007669"/>
    <property type="project" value="TreeGrafter"/>
</dbReference>
<dbReference type="GO" id="GO:0017148">
    <property type="term" value="P:negative regulation of translation"/>
    <property type="evidence" value="ECO:0007669"/>
    <property type="project" value="TreeGrafter"/>
</dbReference>
<protein>
    <recommendedName>
        <fullName evidence="4">Large ribosomal subunit protein uL13</fullName>
    </recommendedName>
</protein>
<sequence length="143" mass="16711">MEGTYTPQKEILKQQWHFIDLEGKVLGRVAVEIAKYLMGKNKPTFTRNINVGDKVVVTNAEKIKVTGKKLKDKLYIWHTGYPKGLRQVNLESMLEKHPERVIEEAVKDMLPNNKLRKERMSNLYIYKGSEHPHKAHKKEESKE</sequence>
<name>A0A7X9HGU5_UNCKA</name>
<accession>A0A7X9HGU5</accession>
<dbReference type="AlphaFoldDB" id="A0A7X9HGU5"/>